<evidence type="ECO:0000256" key="9">
    <source>
        <dbReference type="ARBA" id="ARBA00022842"/>
    </source>
</evidence>
<dbReference type="eggNOG" id="KOG3040">
    <property type="taxonomic scope" value="Eukaryota"/>
</dbReference>
<protein>
    <recommendedName>
        <fullName evidence="13">Haloacid dehalogenase-like hydrolase domain-containing protein 2</fullName>
        <ecNumber evidence="5">3.6.1.1</ecNumber>
    </recommendedName>
    <alternativeName>
        <fullName evidence="12">Phospholysine phosphohistidine inorganic pyrophosphate phosphatase</fullName>
    </alternativeName>
</protein>
<dbReference type="GO" id="GO:0005634">
    <property type="term" value="C:nucleus"/>
    <property type="evidence" value="ECO:0007669"/>
    <property type="project" value="UniProtKB-SubCell"/>
</dbReference>
<evidence type="ECO:0000256" key="6">
    <source>
        <dbReference type="ARBA" id="ARBA00022490"/>
    </source>
</evidence>
<evidence type="ECO:0000256" key="13">
    <source>
        <dbReference type="ARBA" id="ARBA00039666"/>
    </source>
</evidence>
<dbReference type="SUPFAM" id="SSF56784">
    <property type="entry name" value="HAD-like"/>
    <property type="match status" value="1"/>
</dbReference>
<evidence type="ECO:0000256" key="8">
    <source>
        <dbReference type="ARBA" id="ARBA00022801"/>
    </source>
</evidence>
<reference evidence="15 16" key="1">
    <citation type="journal article" date="2007" name="Nature">
        <title>Evolution of genes and genomes on the Drosophila phylogeny.</title>
        <authorList>
            <consortium name="Drosophila 12 Genomes Consortium"/>
            <person name="Clark A.G."/>
            <person name="Eisen M.B."/>
            <person name="Smith D.R."/>
            <person name="Bergman C.M."/>
            <person name="Oliver B."/>
            <person name="Markow T.A."/>
            <person name="Kaufman T.C."/>
            <person name="Kellis M."/>
            <person name="Gelbart W."/>
            <person name="Iyer V.N."/>
            <person name="Pollard D.A."/>
            <person name="Sackton T.B."/>
            <person name="Larracuente A.M."/>
            <person name="Singh N.D."/>
            <person name="Abad J.P."/>
            <person name="Abt D.N."/>
            <person name="Adryan B."/>
            <person name="Aguade M."/>
            <person name="Akashi H."/>
            <person name="Anderson W.W."/>
            <person name="Aquadro C.F."/>
            <person name="Ardell D.H."/>
            <person name="Arguello R."/>
            <person name="Artieri C.G."/>
            <person name="Barbash D.A."/>
            <person name="Barker D."/>
            <person name="Barsanti P."/>
            <person name="Batterham P."/>
            <person name="Batzoglou S."/>
            <person name="Begun D."/>
            <person name="Bhutkar A."/>
            <person name="Blanco E."/>
            <person name="Bosak S.A."/>
            <person name="Bradley R.K."/>
            <person name="Brand A.D."/>
            <person name="Brent M.R."/>
            <person name="Brooks A.N."/>
            <person name="Brown R.H."/>
            <person name="Butlin R.K."/>
            <person name="Caggese C."/>
            <person name="Calvi B.R."/>
            <person name="Bernardo de Carvalho A."/>
            <person name="Caspi A."/>
            <person name="Castrezana S."/>
            <person name="Celniker S.E."/>
            <person name="Chang J.L."/>
            <person name="Chapple C."/>
            <person name="Chatterji S."/>
            <person name="Chinwalla A."/>
            <person name="Civetta A."/>
            <person name="Clifton S.W."/>
            <person name="Comeron J.M."/>
            <person name="Costello J.C."/>
            <person name="Coyne J.A."/>
            <person name="Daub J."/>
            <person name="David R.G."/>
            <person name="Delcher A.L."/>
            <person name="Delehaunty K."/>
            <person name="Do C.B."/>
            <person name="Ebling H."/>
            <person name="Edwards K."/>
            <person name="Eickbush T."/>
            <person name="Evans J.D."/>
            <person name="Filipski A."/>
            <person name="Findeiss S."/>
            <person name="Freyhult E."/>
            <person name="Fulton L."/>
            <person name="Fulton R."/>
            <person name="Garcia A.C."/>
            <person name="Gardiner A."/>
            <person name="Garfield D.A."/>
            <person name="Garvin B.E."/>
            <person name="Gibson G."/>
            <person name="Gilbert D."/>
            <person name="Gnerre S."/>
            <person name="Godfrey J."/>
            <person name="Good R."/>
            <person name="Gotea V."/>
            <person name="Gravely B."/>
            <person name="Greenberg A.J."/>
            <person name="Griffiths-Jones S."/>
            <person name="Gross S."/>
            <person name="Guigo R."/>
            <person name="Gustafson E.A."/>
            <person name="Haerty W."/>
            <person name="Hahn M.W."/>
            <person name="Halligan D.L."/>
            <person name="Halpern A.L."/>
            <person name="Halter G.M."/>
            <person name="Han M.V."/>
            <person name="Heger A."/>
            <person name="Hillier L."/>
            <person name="Hinrichs A.S."/>
            <person name="Holmes I."/>
            <person name="Hoskins R.A."/>
            <person name="Hubisz M.J."/>
            <person name="Hultmark D."/>
            <person name="Huntley M.A."/>
            <person name="Jaffe D.B."/>
            <person name="Jagadeeshan S."/>
            <person name="Jeck W.R."/>
            <person name="Johnson J."/>
            <person name="Jones C.D."/>
            <person name="Jordan W.C."/>
            <person name="Karpen G.H."/>
            <person name="Kataoka E."/>
            <person name="Keightley P.D."/>
            <person name="Kheradpour P."/>
            <person name="Kirkness E.F."/>
            <person name="Koerich L.B."/>
            <person name="Kristiansen K."/>
            <person name="Kudrna D."/>
            <person name="Kulathinal R.J."/>
            <person name="Kumar S."/>
            <person name="Kwok R."/>
            <person name="Lander E."/>
            <person name="Langley C.H."/>
            <person name="Lapoint R."/>
            <person name="Lazzaro B.P."/>
            <person name="Lee S.J."/>
            <person name="Levesque L."/>
            <person name="Li R."/>
            <person name="Lin C.F."/>
            <person name="Lin M.F."/>
            <person name="Lindblad-Toh K."/>
            <person name="Llopart A."/>
            <person name="Long M."/>
            <person name="Low L."/>
            <person name="Lozovsky E."/>
            <person name="Lu J."/>
            <person name="Luo M."/>
            <person name="Machado C.A."/>
            <person name="Makalowski W."/>
            <person name="Marzo M."/>
            <person name="Matsuda M."/>
            <person name="Matzkin L."/>
            <person name="McAllister B."/>
            <person name="McBride C.S."/>
            <person name="McKernan B."/>
            <person name="McKernan K."/>
            <person name="Mendez-Lago M."/>
            <person name="Minx P."/>
            <person name="Mollenhauer M.U."/>
            <person name="Montooth K."/>
            <person name="Mount S.M."/>
            <person name="Mu X."/>
            <person name="Myers E."/>
            <person name="Negre B."/>
            <person name="Newfeld S."/>
            <person name="Nielsen R."/>
            <person name="Noor M.A."/>
            <person name="O'Grady P."/>
            <person name="Pachter L."/>
            <person name="Papaceit M."/>
            <person name="Parisi M.J."/>
            <person name="Parisi M."/>
            <person name="Parts L."/>
            <person name="Pedersen J.S."/>
            <person name="Pesole G."/>
            <person name="Phillippy A.M."/>
            <person name="Ponting C.P."/>
            <person name="Pop M."/>
            <person name="Porcelli D."/>
            <person name="Powell J.R."/>
            <person name="Prohaska S."/>
            <person name="Pruitt K."/>
            <person name="Puig M."/>
            <person name="Quesneville H."/>
            <person name="Ram K.R."/>
            <person name="Rand D."/>
            <person name="Rasmussen M.D."/>
            <person name="Reed L.K."/>
            <person name="Reenan R."/>
            <person name="Reily A."/>
            <person name="Remington K.A."/>
            <person name="Rieger T.T."/>
            <person name="Ritchie M.G."/>
            <person name="Robin C."/>
            <person name="Rogers Y.H."/>
            <person name="Rohde C."/>
            <person name="Rozas J."/>
            <person name="Rubenfield M.J."/>
            <person name="Ruiz A."/>
            <person name="Russo S."/>
            <person name="Salzberg S.L."/>
            <person name="Sanchez-Gracia A."/>
            <person name="Saranga D.J."/>
            <person name="Sato H."/>
            <person name="Schaeffer S.W."/>
            <person name="Schatz M.C."/>
            <person name="Schlenke T."/>
            <person name="Schwartz R."/>
            <person name="Segarra C."/>
            <person name="Singh R.S."/>
            <person name="Sirot L."/>
            <person name="Sirota M."/>
            <person name="Sisneros N.B."/>
            <person name="Smith C.D."/>
            <person name="Smith T.F."/>
            <person name="Spieth J."/>
            <person name="Stage D.E."/>
            <person name="Stark A."/>
            <person name="Stephan W."/>
            <person name="Strausberg R.L."/>
            <person name="Strempel S."/>
            <person name="Sturgill D."/>
            <person name="Sutton G."/>
            <person name="Sutton G.G."/>
            <person name="Tao W."/>
            <person name="Teichmann S."/>
            <person name="Tobari Y.N."/>
            <person name="Tomimura Y."/>
            <person name="Tsolas J.M."/>
            <person name="Valente V.L."/>
            <person name="Venter E."/>
            <person name="Venter J.C."/>
            <person name="Vicario S."/>
            <person name="Vieira F.G."/>
            <person name="Vilella A.J."/>
            <person name="Villasante A."/>
            <person name="Walenz B."/>
            <person name="Wang J."/>
            <person name="Wasserman M."/>
            <person name="Watts T."/>
            <person name="Wilson D."/>
            <person name="Wilson R.K."/>
            <person name="Wing R.A."/>
            <person name="Wolfner M.F."/>
            <person name="Wong A."/>
            <person name="Wong G.K."/>
            <person name="Wu C.I."/>
            <person name="Wu G."/>
            <person name="Yamamoto D."/>
            <person name="Yang H.P."/>
            <person name="Yang S.P."/>
            <person name="Yorke J.A."/>
            <person name="Yoshida K."/>
            <person name="Zdobnov E."/>
            <person name="Zhang P."/>
            <person name="Zhang Y."/>
            <person name="Zimin A.V."/>
            <person name="Baldwin J."/>
            <person name="Abdouelleil A."/>
            <person name="Abdulkadir J."/>
            <person name="Abebe A."/>
            <person name="Abera B."/>
            <person name="Abreu J."/>
            <person name="Acer S.C."/>
            <person name="Aftuck L."/>
            <person name="Alexander A."/>
            <person name="An P."/>
            <person name="Anderson E."/>
            <person name="Anderson S."/>
            <person name="Arachi H."/>
            <person name="Azer M."/>
            <person name="Bachantsang P."/>
            <person name="Barry A."/>
            <person name="Bayul T."/>
            <person name="Berlin A."/>
            <person name="Bessette D."/>
            <person name="Bloom T."/>
            <person name="Blye J."/>
            <person name="Boguslavskiy L."/>
            <person name="Bonnet C."/>
            <person name="Boukhgalter B."/>
            <person name="Bourzgui I."/>
            <person name="Brown A."/>
            <person name="Cahill P."/>
            <person name="Channer S."/>
            <person name="Cheshatsang Y."/>
            <person name="Chuda L."/>
            <person name="Citroen M."/>
            <person name="Collymore A."/>
            <person name="Cooke P."/>
            <person name="Costello M."/>
            <person name="D'Aco K."/>
            <person name="Daza R."/>
            <person name="De Haan G."/>
            <person name="DeGray S."/>
            <person name="DeMaso C."/>
            <person name="Dhargay N."/>
            <person name="Dooley K."/>
            <person name="Dooley E."/>
            <person name="Doricent M."/>
            <person name="Dorje P."/>
            <person name="Dorjee K."/>
            <person name="Dupes A."/>
            <person name="Elong R."/>
            <person name="Falk J."/>
            <person name="Farina A."/>
            <person name="Faro S."/>
            <person name="Ferguson D."/>
            <person name="Fisher S."/>
            <person name="Foley C.D."/>
            <person name="Franke A."/>
            <person name="Friedrich D."/>
            <person name="Gadbois L."/>
            <person name="Gearin G."/>
            <person name="Gearin C.R."/>
            <person name="Giannoukos G."/>
            <person name="Goode T."/>
            <person name="Graham J."/>
            <person name="Grandbois E."/>
            <person name="Grewal S."/>
            <person name="Gyaltsen K."/>
            <person name="Hafez N."/>
            <person name="Hagos B."/>
            <person name="Hall J."/>
            <person name="Henson C."/>
            <person name="Hollinger A."/>
            <person name="Honan T."/>
            <person name="Huard M.D."/>
            <person name="Hughes L."/>
            <person name="Hurhula B."/>
            <person name="Husby M.E."/>
            <person name="Kamat A."/>
            <person name="Kanga B."/>
            <person name="Kashin S."/>
            <person name="Khazanovich D."/>
            <person name="Kisner P."/>
            <person name="Lance K."/>
            <person name="Lara M."/>
            <person name="Lee W."/>
            <person name="Lennon N."/>
            <person name="Letendre F."/>
            <person name="LeVine R."/>
            <person name="Lipovsky A."/>
            <person name="Liu X."/>
            <person name="Liu J."/>
            <person name="Liu S."/>
            <person name="Lokyitsang T."/>
            <person name="Lokyitsang Y."/>
            <person name="Lubonja R."/>
            <person name="Lui A."/>
            <person name="MacDonald P."/>
            <person name="Magnisalis V."/>
            <person name="Maru K."/>
            <person name="Matthews C."/>
            <person name="McCusker W."/>
            <person name="McDonough S."/>
            <person name="Mehta T."/>
            <person name="Meldrim J."/>
            <person name="Meneus L."/>
            <person name="Mihai O."/>
            <person name="Mihalev A."/>
            <person name="Mihova T."/>
            <person name="Mittelman R."/>
            <person name="Mlenga V."/>
            <person name="Montmayeur A."/>
            <person name="Mulrain L."/>
            <person name="Navidi A."/>
            <person name="Naylor J."/>
            <person name="Negash T."/>
            <person name="Nguyen T."/>
            <person name="Nguyen N."/>
            <person name="Nicol R."/>
            <person name="Norbu C."/>
            <person name="Norbu N."/>
            <person name="Novod N."/>
            <person name="O'Neill B."/>
            <person name="Osman S."/>
            <person name="Markiewicz E."/>
            <person name="Oyono O.L."/>
            <person name="Patti C."/>
            <person name="Phunkhang P."/>
            <person name="Pierre F."/>
            <person name="Priest M."/>
            <person name="Raghuraman S."/>
            <person name="Rege F."/>
            <person name="Reyes R."/>
            <person name="Rise C."/>
            <person name="Rogov P."/>
            <person name="Ross K."/>
            <person name="Ryan E."/>
            <person name="Settipalli S."/>
            <person name="Shea T."/>
            <person name="Sherpa N."/>
            <person name="Shi L."/>
            <person name="Shih D."/>
            <person name="Sparrow T."/>
            <person name="Spaulding J."/>
            <person name="Stalker J."/>
            <person name="Stange-Thomann N."/>
            <person name="Stavropoulos S."/>
            <person name="Stone C."/>
            <person name="Strader C."/>
            <person name="Tesfaye S."/>
            <person name="Thomson T."/>
            <person name="Thoulutsang Y."/>
            <person name="Thoulutsang D."/>
            <person name="Topham K."/>
            <person name="Topping I."/>
            <person name="Tsamla T."/>
            <person name="Vassiliev H."/>
            <person name="Vo A."/>
            <person name="Wangchuk T."/>
            <person name="Wangdi T."/>
            <person name="Weiand M."/>
            <person name="Wilkinson J."/>
            <person name="Wilson A."/>
            <person name="Yadav S."/>
            <person name="Young G."/>
            <person name="Yu Q."/>
            <person name="Zembek L."/>
            <person name="Zhong D."/>
            <person name="Zimmer A."/>
            <person name="Zwirko Z."/>
            <person name="Jaffe D.B."/>
            <person name="Alvarez P."/>
            <person name="Brockman W."/>
            <person name="Butler J."/>
            <person name="Chin C."/>
            <person name="Gnerre S."/>
            <person name="Grabherr M."/>
            <person name="Kleber M."/>
            <person name="Mauceli E."/>
            <person name="MacCallum I."/>
        </authorList>
    </citation>
    <scope>NUCLEOTIDE SEQUENCE [LARGE SCALE GENOMIC DNA]</scope>
    <source>
        <strain evidence="16">Tucson 15287-2541.00</strain>
    </source>
</reference>
<sequence>MSIKAALIDLSGTLHVEDDPTPNAPVALQRLRDSGVSVRFVTNTTKDSKSTLFERLSKIGFQLEISEIYSSLSAAATFVLNEKLNPFYLLTSDARKDFPEEDTSRPLDSVVVGLAPNAFDYDHMNKAFNVLLQEKTHKLVAVHQGKYYKRADGLALGPGCFVKGLEYATGSTATIIGKPNRFFFQSALPASLRPEECVMIGDDANDDIAGAMKVGLQGVLVKTGKFLPDALAAMSTPPTAVVTNFSEAVDWVLCKNRS</sequence>
<evidence type="ECO:0000256" key="4">
    <source>
        <dbReference type="ARBA" id="ARBA00007958"/>
    </source>
</evidence>
<evidence type="ECO:0000313" key="15">
    <source>
        <dbReference type="EMBL" id="EDW02790.1"/>
    </source>
</evidence>
<keyword evidence="8" id="KW-0378">Hydrolase</keyword>
<dbReference type="GO" id="GO:0046872">
    <property type="term" value="F:metal ion binding"/>
    <property type="evidence" value="ECO:0007669"/>
    <property type="project" value="UniProtKB-KW"/>
</dbReference>
<dbReference type="Pfam" id="PF13242">
    <property type="entry name" value="Hydrolase_like"/>
    <property type="match status" value="1"/>
</dbReference>
<comment type="subcellular location">
    <subcellularLocation>
        <location evidence="3">Cytoplasm</location>
    </subcellularLocation>
    <subcellularLocation>
        <location evidence="2">Nucleus</location>
    </subcellularLocation>
</comment>
<evidence type="ECO:0000256" key="14">
    <source>
        <dbReference type="ARBA" id="ARBA00047820"/>
    </source>
</evidence>
<dbReference type="PANTHER" id="PTHR19288">
    <property type="entry name" value="4-NITROPHENYLPHOSPHATASE-RELATED"/>
    <property type="match status" value="1"/>
</dbReference>
<evidence type="ECO:0000256" key="3">
    <source>
        <dbReference type="ARBA" id="ARBA00004496"/>
    </source>
</evidence>
<evidence type="ECO:0000256" key="1">
    <source>
        <dbReference type="ARBA" id="ARBA00001946"/>
    </source>
</evidence>
<dbReference type="GO" id="GO:0004427">
    <property type="term" value="F:inorganic diphosphate phosphatase activity"/>
    <property type="evidence" value="ECO:0007669"/>
    <property type="project" value="UniProtKB-EC"/>
</dbReference>
<dbReference type="Gene3D" id="3.40.50.1000">
    <property type="entry name" value="HAD superfamily/HAD-like"/>
    <property type="match status" value="2"/>
</dbReference>
<dbReference type="InterPro" id="IPR006357">
    <property type="entry name" value="HAD-SF_hydro_IIA"/>
</dbReference>
<comment type="similarity">
    <text evidence="4">Belongs to the HAD-like hydrolase superfamily.</text>
</comment>
<dbReference type="EC" id="3.6.1.1" evidence="5"/>
<dbReference type="Proteomes" id="UP000001070">
    <property type="component" value="Unassembled WGS sequence"/>
</dbReference>
<dbReference type="CDD" id="cd07509">
    <property type="entry name" value="HAD_PPase"/>
    <property type="match status" value="1"/>
</dbReference>
<dbReference type="PhylomeDB" id="B4JAK4"/>
<dbReference type="PANTHER" id="PTHR19288:SF46">
    <property type="entry name" value="HALOACID DEHALOGENASE-LIKE HYDROLASE DOMAIN-CONTAINING PROTEIN 2"/>
    <property type="match status" value="1"/>
</dbReference>
<evidence type="ECO:0000256" key="5">
    <source>
        <dbReference type="ARBA" id="ARBA00012146"/>
    </source>
</evidence>
<organism evidence="16">
    <name type="scientific">Drosophila grimshawi</name>
    <name type="common">Hawaiian fruit fly</name>
    <name type="synonym">Idiomyia grimshawi</name>
    <dbReference type="NCBI Taxonomy" id="7222"/>
    <lineage>
        <taxon>Eukaryota</taxon>
        <taxon>Metazoa</taxon>
        <taxon>Ecdysozoa</taxon>
        <taxon>Arthropoda</taxon>
        <taxon>Hexapoda</taxon>
        <taxon>Insecta</taxon>
        <taxon>Pterygota</taxon>
        <taxon>Neoptera</taxon>
        <taxon>Endopterygota</taxon>
        <taxon>Diptera</taxon>
        <taxon>Brachycera</taxon>
        <taxon>Muscomorpha</taxon>
        <taxon>Ephydroidea</taxon>
        <taxon>Drosophilidae</taxon>
        <taxon>Drosophila</taxon>
        <taxon>Hawaiian Drosophila</taxon>
    </lineage>
</organism>
<dbReference type="NCBIfam" id="TIGR01458">
    <property type="entry name" value="HAD-SF-IIA-hyp3"/>
    <property type="match status" value="1"/>
</dbReference>
<keyword evidence="7" id="KW-0479">Metal-binding</keyword>
<keyword evidence="16" id="KW-1185">Reference proteome</keyword>
<dbReference type="AlphaFoldDB" id="B4JAK4"/>
<dbReference type="HOGENOM" id="CLU_043473_4_0_1"/>
<dbReference type="InterPro" id="IPR023214">
    <property type="entry name" value="HAD_sf"/>
</dbReference>
<dbReference type="EMBL" id="CH916368">
    <property type="protein sequence ID" value="EDW02790.1"/>
    <property type="molecule type" value="Genomic_DNA"/>
</dbReference>
<evidence type="ECO:0000256" key="10">
    <source>
        <dbReference type="ARBA" id="ARBA00023242"/>
    </source>
</evidence>
<accession>B4JAK4</accession>
<evidence type="ECO:0000256" key="11">
    <source>
        <dbReference type="ARBA" id="ARBA00037258"/>
    </source>
</evidence>
<evidence type="ECO:0000256" key="12">
    <source>
        <dbReference type="ARBA" id="ARBA00039357"/>
    </source>
</evidence>
<comment type="function">
    <text evidence="11">Phosphatase that hydrolyzes imidodiphosphate, 3-phosphohistidine and 6-phospholysine. Has broad substrate specificity and can also hydrolyze inorganic diphosphate, but with lower efficiency.</text>
</comment>
<keyword evidence="9" id="KW-0460">Magnesium</keyword>
<evidence type="ECO:0000256" key="2">
    <source>
        <dbReference type="ARBA" id="ARBA00004123"/>
    </source>
</evidence>
<dbReference type="NCBIfam" id="TIGR01460">
    <property type="entry name" value="HAD-SF-IIA"/>
    <property type="match status" value="1"/>
</dbReference>
<dbReference type="GO" id="GO:0005737">
    <property type="term" value="C:cytoplasm"/>
    <property type="evidence" value="ECO:0007669"/>
    <property type="project" value="UniProtKB-SubCell"/>
</dbReference>
<dbReference type="InParanoid" id="B4JAK4"/>
<dbReference type="InterPro" id="IPR036412">
    <property type="entry name" value="HAD-like_sf"/>
</dbReference>
<comment type="cofactor">
    <cofactor evidence="1">
        <name>Mg(2+)</name>
        <dbReference type="ChEBI" id="CHEBI:18420"/>
    </cofactor>
</comment>
<dbReference type="FunCoup" id="B4JAK4">
    <property type="interactions" value="540"/>
</dbReference>
<proteinExistence type="inferred from homology"/>
<keyword evidence="6" id="KW-0963">Cytoplasm</keyword>
<dbReference type="OrthoDB" id="426235at2759"/>
<dbReference type="SMR" id="B4JAK4"/>
<dbReference type="GO" id="GO:0016791">
    <property type="term" value="F:phosphatase activity"/>
    <property type="evidence" value="ECO:0007669"/>
    <property type="project" value="InterPro"/>
</dbReference>
<comment type="catalytic activity">
    <reaction evidence="14">
        <text>diphosphate + H2O = 2 phosphate + H(+)</text>
        <dbReference type="Rhea" id="RHEA:24576"/>
        <dbReference type="ChEBI" id="CHEBI:15377"/>
        <dbReference type="ChEBI" id="CHEBI:15378"/>
        <dbReference type="ChEBI" id="CHEBI:33019"/>
        <dbReference type="ChEBI" id="CHEBI:43474"/>
        <dbReference type="EC" id="3.6.1.1"/>
    </reaction>
</comment>
<gene>
    <name evidence="15" type="primary">Dgri\GH10842</name>
    <name evidence="15" type="ORF">Dgri_GH10842</name>
</gene>
<dbReference type="KEGG" id="dgr:6562785"/>
<evidence type="ECO:0000313" key="16">
    <source>
        <dbReference type="Proteomes" id="UP000001070"/>
    </source>
</evidence>
<evidence type="ECO:0000256" key="7">
    <source>
        <dbReference type="ARBA" id="ARBA00022723"/>
    </source>
</evidence>
<dbReference type="Pfam" id="PF13344">
    <property type="entry name" value="Hydrolase_6"/>
    <property type="match status" value="1"/>
</dbReference>
<keyword evidence="10" id="KW-0539">Nucleus</keyword>
<dbReference type="InterPro" id="IPR006355">
    <property type="entry name" value="LHPP/HDHD2"/>
</dbReference>
<dbReference type="FunFam" id="3.40.50.1000:FF:000051">
    <property type="entry name" value="Phospholysine phosphohistidine inorganic pyrophosphate phosphatase"/>
    <property type="match status" value="1"/>
</dbReference>
<name>B4JAK4_DROGR</name>
<dbReference type="STRING" id="7222.B4JAK4"/>
<dbReference type="OMA" id="RKPIESW"/>